<protein>
    <recommendedName>
        <fullName evidence="3">HEAT repeat domain-containing protein</fullName>
    </recommendedName>
</protein>
<gene>
    <name evidence="1" type="ORF">ACIBG2_51695</name>
</gene>
<dbReference type="Proteomes" id="UP001612741">
    <property type="component" value="Unassembled WGS sequence"/>
</dbReference>
<evidence type="ECO:0008006" key="3">
    <source>
        <dbReference type="Google" id="ProtNLM"/>
    </source>
</evidence>
<accession>A0ABW7ZEG5</accession>
<keyword evidence="2" id="KW-1185">Reference proteome</keyword>
<dbReference type="EMBL" id="JBITGY010000027">
    <property type="protein sequence ID" value="MFI6505919.1"/>
    <property type="molecule type" value="Genomic_DNA"/>
</dbReference>
<sequence length="428" mass="47411">MADDLNELIEQLANWRTWDDGYDRESSRDRAIAALLERGPVVVPVLAGRLQELLAEIKENRERVDAVQRAWDAWYDECDRLHGEHGLGVDISRYSTIPAESLPQQVDFENPYELRQGIIEALHRIGADQSAPALVAALGDYACVPMAARALCDIHSDHAVPALLDAAALIEVDRDLLEAFEHYGITLAQARRRFEAATSPQERLHLMELLERLPDDGTGRPDPAENKEALVYFAVDRDSTSRWMALNALNKIDDPAADSLAVDRDAPPSADVVRAAIVMAAHGRPPGYALKLVLRITRTGITSTSSGTRAVESLLTQESPEPDAEVLLLALRLVLQVNSAHLDDPLQLIRALHRLSSHAEVAERAGFALGRHKDLLFQQMLNADEAVRRQAHSLFEAIATPDDHAAFAAFRTSQGGRISRLLRRFRRS</sequence>
<comment type="caution">
    <text evidence="1">The sequence shown here is derived from an EMBL/GenBank/DDBJ whole genome shotgun (WGS) entry which is preliminary data.</text>
</comment>
<proteinExistence type="predicted"/>
<dbReference type="RefSeq" id="WP_397092369.1">
    <property type="nucleotide sequence ID" value="NZ_JBITGY010000027.1"/>
</dbReference>
<dbReference type="InterPro" id="IPR011989">
    <property type="entry name" value="ARM-like"/>
</dbReference>
<evidence type="ECO:0000313" key="2">
    <source>
        <dbReference type="Proteomes" id="UP001612741"/>
    </source>
</evidence>
<organism evidence="1 2">
    <name type="scientific">Nonomuraea typhae</name>
    <dbReference type="NCBI Taxonomy" id="2603600"/>
    <lineage>
        <taxon>Bacteria</taxon>
        <taxon>Bacillati</taxon>
        <taxon>Actinomycetota</taxon>
        <taxon>Actinomycetes</taxon>
        <taxon>Streptosporangiales</taxon>
        <taxon>Streptosporangiaceae</taxon>
        <taxon>Nonomuraea</taxon>
    </lineage>
</organism>
<dbReference type="Pfam" id="PF03130">
    <property type="entry name" value="HEAT_PBS"/>
    <property type="match status" value="1"/>
</dbReference>
<evidence type="ECO:0000313" key="1">
    <source>
        <dbReference type="EMBL" id="MFI6505919.1"/>
    </source>
</evidence>
<dbReference type="InterPro" id="IPR004155">
    <property type="entry name" value="PBS_lyase_HEAT"/>
</dbReference>
<dbReference type="Gene3D" id="1.25.10.10">
    <property type="entry name" value="Leucine-rich Repeat Variant"/>
    <property type="match status" value="1"/>
</dbReference>
<reference evidence="1 2" key="1">
    <citation type="submission" date="2024-10" db="EMBL/GenBank/DDBJ databases">
        <title>The Natural Products Discovery Center: Release of the First 8490 Sequenced Strains for Exploring Actinobacteria Biosynthetic Diversity.</title>
        <authorList>
            <person name="Kalkreuter E."/>
            <person name="Kautsar S.A."/>
            <person name="Yang D."/>
            <person name="Bader C.D."/>
            <person name="Teijaro C.N."/>
            <person name="Fluegel L."/>
            <person name="Davis C.M."/>
            <person name="Simpson J.R."/>
            <person name="Lauterbach L."/>
            <person name="Steele A.D."/>
            <person name="Gui C."/>
            <person name="Meng S."/>
            <person name="Li G."/>
            <person name="Viehrig K."/>
            <person name="Ye F."/>
            <person name="Su P."/>
            <person name="Kiefer A.F."/>
            <person name="Nichols A."/>
            <person name="Cepeda A.J."/>
            <person name="Yan W."/>
            <person name="Fan B."/>
            <person name="Jiang Y."/>
            <person name="Adhikari A."/>
            <person name="Zheng C.-J."/>
            <person name="Schuster L."/>
            <person name="Cowan T.M."/>
            <person name="Smanski M.J."/>
            <person name="Chevrette M.G."/>
            <person name="De Carvalho L.P.S."/>
            <person name="Shen B."/>
        </authorList>
    </citation>
    <scope>NUCLEOTIDE SEQUENCE [LARGE SCALE GENOMIC DNA]</scope>
    <source>
        <strain evidence="1 2">NPDC050545</strain>
    </source>
</reference>
<name>A0ABW7ZEG5_9ACTN</name>